<dbReference type="GO" id="GO:0016887">
    <property type="term" value="F:ATP hydrolysis activity"/>
    <property type="evidence" value="ECO:0007669"/>
    <property type="project" value="InterPro"/>
</dbReference>
<keyword evidence="2" id="KW-0378">Hydrolase</keyword>
<dbReference type="SMART" id="SM00382">
    <property type="entry name" value="AAA"/>
    <property type="match status" value="1"/>
</dbReference>
<comment type="caution">
    <text evidence="2">The sequence shown here is derived from an EMBL/GenBank/DDBJ whole genome shotgun (WGS) entry which is preliminary data.</text>
</comment>
<gene>
    <name evidence="2" type="ORF">TSOC_009394</name>
</gene>
<dbReference type="Gene3D" id="3.40.50.300">
    <property type="entry name" value="P-loop containing nucleotide triphosphate hydrolases"/>
    <property type="match status" value="1"/>
</dbReference>
<dbReference type="SUPFAM" id="SSF52540">
    <property type="entry name" value="P-loop containing nucleoside triphosphate hydrolases"/>
    <property type="match status" value="1"/>
</dbReference>
<dbReference type="InterPro" id="IPR003593">
    <property type="entry name" value="AAA+_ATPase"/>
</dbReference>
<evidence type="ECO:0000259" key="1">
    <source>
        <dbReference type="SMART" id="SM00382"/>
    </source>
</evidence>
<dbReference type="GO" id="GO:0008233">
    <property type="term" value="F:peptidase activity"/>
    <property type="evidence" value="ECO:0007669"/>
    <property type="project" value="UniProtKB-KW"/>
</dbReference>
<dbReference type="Proteomes" id="UP000236333">
    <property type="component" value="Unassembled WGS sequence"/>
</dbReference>
<sequence>MGSFSATDFAMLMMTNALTSSIVAILHGAVSLAGTLLVRVSDGQGRFLLQGEPGCGKSTAARLFAQKLGDCCLYPTFNPTSPGESLAELLRYVKRSQKVIVVMEEFDVVLRRVLREGKQAHKNFRVEVADKATWNNMMDMLQFQTRMGIILTTNRTDDEIAALNEEMGGSILRPGRITEWIRFPSSLHCKKEL</sequence>
<dbReference type="GO" id="GO:0005524">
    <property type="term" value="F:ATP binding"/>
    <property type="evidence" value="ECO:0007669"/>
    <property type="project" value="InterPro"/>
</dbReference>
<dbReference type="InterPro" id="IPR027417">
    <property type="entry name" value="P-loop_NTPase"/>
</dbReference>
<dbReference type="InterPro" id="IPR003959">
    <property type="entry name" value="ATPase_AAA_core"/>
</dbReference>
<dbReference type="EMBL" id="PGGS01000389">
    <property type="protein sequence ID" value="PNH04430.1"/>
    <property type="molecule type" value="Genomic_DNA"/>
</dbReference>
<protein>
    <submittedName>
        <fullName evidence="2">Putative 26S protease subunit rpt4</fullName>
    </submittedName>
</protein>
<organism evidence="2 3">
    <name type="scientific">Tetrabaena socialis</name>
    <dbReference type="NCBI Taxonomy" id="47790"/>
    <lineage>
        <taxon>Eukaryota</taxon>
        <taxon>Viridiplantae</taxon>
        <taxon>Chlorophyta</taxon>
        <taxon>core chlorophytes</taxon>
        <taxon>Chlorophyceae</taxon>
        <taxon>CS clade</taxon>
        <taxon>Chlamydomonadales</taxon>
        <taxon>Tetrabaenaceae</taxon>
        <taxon>Tetrabaena</taxon>
    </lineage>
</organism>
<dbReference type="AlphaFoldDB" id="A0A2J7ZVY6"/>
<evidence type="ECO:0000313" key="2">
    <source>
        <dbReference type="EMBL" id="PNH04430.1"/>
    </source>
</evidence>
<feature type="domain" description="AAA+ ATPase" evidence="1">
    <location>
        <begin position="43"/>
        <end position="178"/>
    </location>
</feature>
<proteinExistence type="predicted"/>
<keyword evidence="2" id="KW-0645">Protease</keyword>
<dbReference type="GO" id="GO:0006508">
    <property type="term" value="P:proteolysis"/>
    <property type="evidence" value="ECO:0007669"/>
    <property type="project" value="UniProtKB-KW"/>
</dbReference>
<keyword evidence="3" id="KW-1185">Reference proteome</keyword>
<dbReference type="Pfam" id="PF00004">
    <property type="entry name" value="AAA"/>
    <property type="match status" value="1"/>
</dbReference>
<accession>A0A2J7ZVY6</accession>
<name>A0A2J7ZVY6_9CHLO</name>
<evidence type="ECO:0000313" key="3">
    <source>
        <dbReference type="Proteomes" id="UP000236333"/>
    </source>
</evidence>
<reference evidence="2 3" key="1">
    <citation type="journal article" date="2017" name="Mol. Biol. Evol.">
        <title>The 4-celled Tetrabaena socialis nuclear genome reveals the essential components for genetic control of cell number at the origin of multicellularity in the volvocine lineage.</title>
        <authorList>
            <person name="Featherston J."/>
            <person name="Arakaki Y."/>
            <person name="Hanschen E.R."/>
            <person name="Ferris P.J."/>
            <person name="Michod R.E."/>
            <person name="Olson B.J.S.C."/>
            <person name="Nozaki H."/>
            <person name="Durand P.M."/>
        </authorList>
    </citation>
    <scope>NUCLEOTIDE SEQUENCE [LARGE SCALE GENOMIC DNA]</scope>
    <source>
        <strain evidence="2 3">NIES-571</strain>
    </source>
</reference>